<evidence type="ECO:0000259" key="4">
    <source>
        <dbReference type="PROSITE" id="PS50893"/>
    </source>
</evidence>
<dbReference type="SUPFAM" id="SSF52540">
    <property type="entry name" value="P-loop containing nucleoside triphosphate hydrolases"/>
    <property type="match status" value="1"/>
</dbReference>
<dbReference type="InterPro" id="IPR003593">
    <property type="entry name" value="AAA+_ATPase"/>
</dbReference>
<evidence type="ECO:0000256" key="2">
    <source>
        <dbReference type="ARBA" id="ARBA00022741"/>
    </source>
</evidence>
<dbReference type="InterPro" id="IPR027417">
    <property type="entry name" value="P-loop_NTPase"/>
</dbReference>
<proteinExistence type="predicted"/>
<evidence type="ECO:0000313" key="6">
    <source>
        <dbReference type="Proteomes" id="UP000051063"/>
    </source>
</evidence>
<keyword evidence="2" id="KW-0547">Nucleotide-binding</keyword>
<comment type="caution">
    <text evidence="5">The sequence shown here is derived from an EMBL/GenBank/DDBJ whole genome shotgun (WGS) entry which is preliminary data.</text>
</comment>
<dbReference type="CDD" id="cd03219">
    <property type="entry name" value="ABC_Mj1267_LivG_branched"/>
    <property type="match status" value="1"/>
</dbReference>
<dbReference type="Proteomes" id="UP000051063">
    <property type="component" value="Unassembled WGS sequence"/>
</dbReference>
<dbReference type="RefSeq" id="WP_055744899.1">
    <property type="nucleotide sequence ID" value="NZ_LJJB01000010.1"/>
</dbReference>
<organism evidence="5 6">
    <name type="scientific">Brevibacillus choshinensis</name>
    <dbReference type="NCBI Taxonomy" id="54911"/>
    <lineage>
        <taxon>Bacteria</taxon>
        <taxon>Bacillati</taxon>
        <taxon>Bacillota</taxon>
        <taxon>Bacilli</taxon>
        <taxon>Bacillales</taxon>
        <taxon>Paenibacillaceae</taxon>
        <taxon>Brevibacillus</taxon>
    </lineage>
</organism>
<reference evidence="5 6" key="1">
    <citation type="submission" date="2015-09" db="EMBL/GenBank/DDBJ databases">
        <title>Genome sequencing project for genomic taxonomy and phylogenomics of Bacillus-like bacteria.</title>
        <authorList>
            <person name="Liu B."/>
            <person name="Wang J."/>
            <person name="Zhu Y."/>
            <person name="Liu G."/>
            <person name="Chen Q."/>
            <person name="Chen Z."/>
            <person name="Lan J."/>
            <person name="Che J."/>
            <person name="Ge C."/>
            <person name="Shi H."/>
            <person name="Pan Z."/>
            <person name="Liu X."/>
        </authorList>
    </citation>
    <scope>NUCLEOTIDE SEQUENCE [LARGE SCALE GENOMIC DNA]</scope>
    <source>
        <strain evidence="5 6">DSM 8552</strain>
    </source>
</reference>
<dbReference type="PROSITE" id="PS50893">
    <property type="entry name" value="ABC_TRANSPORTER_2"/>
    <property type="match status" value="1"/>
</dbReference>
<dbReference type="Gene3D" id="3.40.50.300">
    <property type="entry name" value="P-loop containing nucleotide triphosphate hydrolases"/>
    <property type="match status" value="1"/>
</dbReference>
<dbReference type="InterPro" id="IPR051120">
    <property type="entry name" value="ABC_AA/LPS_Transport"/>
</dbReference>
<dbReference type="PANTHER" id="PTHR45772">
    <property type="entry name" value="CONSERVED COMPONENT OF ABC TRANSPORTER FOR NATURAL AMINO ACIDS-RELATED"/>
    <property type="match status" value="1"/>
</dbReference>
<dbReference type="Pfam" id="PF12399">
    <property type="entry name" value="BCA_ABC_TP_C"/>
    <property type="match status" value="1"/>
</dbReference>
<feature type="domain" description="ABC transporter" evidence="4">
    <location>
        <begin position="4"/>
        <end position="252"/>
    </location>
</feature>
<keyword evidence="6" id="KW-1185">Reference proteome</keyword>
<keyword evidence="3" id="KW-0067">ATP-binding</keyword>
<dbReference type="PANTHER" id="PTHR45772:SF7">
    <property type="entry name" value="AMINO ACID ABC TRANSPORTER ATP-BINDING PROTEIN"/>
    <property type="match status" value="1"/>
</dbReference>
<keyword evidence="1" id="KW-0813">Transport</keyword>
<evidence type="ECO:0000256" key="3">
    <source>
        <dbReference type="ARBA" id="ARBA00022840"/>
    </source>
</evidence>
<gene>
    <name evidence="5" type="ORF">AN963_12390</name>
</gene>
<dbReference type="Pfam" id="PF00005">
    <property type="entry name" value="ABC_tran"/>
    <property type="match status" value="1"/>
</dbReference>
<evidence type="ECO:0000256" key="1">
    <source>
        <dbReference type="ARBA" id="ARBA00022448"/>
    </source>
</evidence>
<dbReference type="InterPro" id="IPR032823">
    <property type="entry name" value="BCA_ABC_TP_C"/>
</dbReference>
<evidence type="ECO:0000313" key="5">
    <source>
        <dbReference type="EMBL" id="KQL45831.1"/>
    </source>
</evidence>
<dbReference type="EMBL" id="LJJB01000010">
    <property type="protein sequence ID" value="KQL45831.1"/>
    <property type="molecule type" value="Genomic_DNA"/>
</dbReference>
<protein>
    <submittedName>
        <fullName evidence="5">ABC transporter</fullName>
    </submittedName>
</protein>
<accession>A0ABR5N5B9</accession>
<dbReference type="InterPro" id="IPR003439">
    <property type="entry name" value="ABC_transporter-like_ATP-bd"/>
</dbReference>
<name>A0ABR5N5B9_BRECH</name>
<sequence length="257" mass="28576">MSALTLKNITLKFGGLTAVNDLSFDIPAGSITSIIGPNGAGKTSVFNMITGFYRPSSGQILLQDENLVGKKPSQITCMGMARTFQNLRLFPNLSVLDNVKAGMHGRTKQTVWGALWQTRAQKQEERLIEETAMACLNFVGIEEYSERIAKNLPYGAQRYLEIARALATQPRVLLLDEPAAGLNYEEKENLIALIRRIRETYQLTVVIIEHDMGLIKKISERVIVLDYGQKIAEGTPVDVLNHPRVVEAYLGKEEEAV</sequence>
<dbReference type="SMART" id="SM00382">
    <property type="entry name" value="AAA"/>
    <property type="match status" value="1"/>
</dbReference>